<reference evidence="2 3" key="1">
    <citation type="submission" date="2019-08" db="EMBL/GenBank/DDBJ databases">
        <authorList>
            <person name="Dong K."/>
        </authorList>
    </citation>
    <scope>NUCLEOTIDE SEQUENCE [LARGE SCALE GENOMIC DNA]</scope>
    <source>
        <strain evidence="2 3">K-1</strain>
    </source>
</reference>
<dbReference type="GO" id="GO:0016747">
    <property type="term" value="F:acyltransferase activity, transferring groups other than amino-acyl groups"/>
    <property type="evidence" value="ECO:0007669"/>
    <property type="project" value="InterPro"/>
</dbReference>
<organism evidence="2 3">
    <name type="scientific">Microbacterium saccharophilum</name>
    <dbReference type="NCBI Taxonomy" id="1213358"/>
    <lineage>
        <taxon>Bacteria</taxon>
        <taxon>Bacillati</taxon>
        <taxon>Actinomycetota</taxon>
        <taxon>Actinomycetes</taxon>
        <taxon>Micrococcales</taxon>
        <taxon>Microbacteriaceae</taxon>
        <taxon>Microbacterium</taxon>
    </lineage>
</organism>
<keyword evidence="2" id="KW-0808">Transferase</keyword>
<protein>
    <submittedName>
        <fullName evidence="2">GNAT family N-acetyltransferase</fullName>
    </submittedName>
</protein>
<evidence type="ECO:0000313" key="2">
    <source>
        <dbReference type="EMBL" id="TXK14947.1"/>
    </source>
</evidence>
<dbReference type="PANTHER" id="PTHR41700:SF1">
    <property type="entry name" value="N-ACETYLTRANSFERASE DOMAIN-CONTAINING PROTEIN"/>
    <property type="match status" value="1"/>
</dbReference>
<dbReference type="CDD" id="cd04301">
    <property type="entry name" value="NAT_SF"/>
    <property type="match status" value="1"/>
</dbReference>
<dbReference type="InterPro" id="IPR000182">
    <property type="entry name" value="GNAT_dom"/>
</dbReference>
<proteinExistence type="predicted"/>
<dbReference type="PANTHER" id="PTHR41700">
    <property type="entry name" value="GCN5-RELATED N-ACETYLTRANSFERASE"/>
    <property type="match status" value="1"/>
</dbReference>
<dbReference type="InterPro" id="IPR038764">
    <property type="entry name" value="GNAT_N_AcTrfase_prd"/>
</dbReference>
<dbReference type="Proteomes" id="UP000321949">
    <property type="component" value="Unassembled WGS sequence"/>
</dbReference>
<name>A0A5C8I695_9MICO</name>
<gene>
    <name evidence="2" type="ORF">FVP74_00525</name>
</gene>
<dbReference type="OrthoDB" id="9797990at2"/>
<dbReference type="SUPFAM" id="SSF55729">
    <property type="entry name" value="Acyl-CoA N-acyltransferases (Nat)"/>
    <property type="match status" value="1"/>
</dbReference>
<feature type="domain" description="N-acetyltransferase" evidence="1">
    <location>
        <begin position="11"/>
        <end position="172"/>
    </location>
</feature>
<dbReference type="EMBL" id="VRSX01000001">
    <property type="protein sequence ID" value="TXK14947.1"/>
    <property type="molecule type" value="Genomic_DNA"/>
</dbReference>
<dbReference type="Pfam" id="PF00583">
    <property type="entry name" value="Acetyltransf_1"/>
    <property type="match status" value="1"/>
</dbReference>
<comment type="caution">
    <text evidence="2">The sequence shown here is derived from an EMBL/GenBank/DDBJ whole genome shotgun (WGS) entry which is preliminary data.</text>
</comment>
<sequence>MSALGDLADEIRILPLATVEQAAAASQVLSDVWGGDDGGMPANLLRALAHSGNYVVGLYDGERMIGASAAFFAPPAERSMHSHITGVLPEYQGRGLGRVLKQHQREWAFARSVGRITWTFDPLVARNAHFNLALLGARVIEYLVDHYGDMDDAVNRGDESDRLFVSWALAAPASAPHEEDIVTTVEVPADIERMRREAPADAADWRYRVRDAFLGLFADGFAVGGFDGRGYLFVRG</sequence>
<dbReference type="InterPro" id="IPR016181">
    <property type="entry name" value="Acyl_CoA_acyltransferase"/>
</dbReference>
<dbReference type="RefSeq" id="WP_147049776.1">
    <property type="nucleotide sequence ID" value="NZ_BKAH01000003.1"/>
</dbReference>
<evidence type="ECO:0000259" key="1">
    <source>
        <dbReference type="PROSITE" id="PS51186"/>
    </source>
</evidence>
<accession>A0A5C8I695</accession>
<dbReference type="PROSITE" id="PS51186">
    <property type="entry name" value="GNAT"/>
    <property type="match status" value="1"/>
</dbReference>
<keyword evidence="3" id="KW-1185">Reference proteome</keyword>
<dbReference type="Gene3D" id="3.40.630.30">
    <property type="match status" value="1"/>
</dbReference>
<evidence type="ECO:0000313" key="3">
    <source>
        <dbReference type="Proteomes" id="UP000321949"/>
    </source>
</evidence>
<dbReference type="AlphaFoldDB" id="A0A5C8I695"/>